<feature type="region of interest" description="Disordered" evidence="1">
    <location>
        <begin position="1"/>
        <end position="44"/>
    </location>
</feature>
<dbReference type="SUPFAM" id="SSF57903">
    <property type="entry name" value="FYVE/PHD zinc finger"/>
    <property type="match status" value="1"/>
</dbReference>
<dbReference type="InterPro" id="IPR011011">
    <property type="entry name" value="Znf_FYVE_PHD"/>
</dbReference>
<accession>A0A9P0JFY9</accession>
<evidence type="ECO:0000256" key="1">
    <source>
        <dbReference type="SAM" id="MobiDB-lite"/>
    </source>
</evidence>
<dbReference type="Proteomes" id="UP001154329">
    <property type="component" value="Chromosome 4"/>
</dbReference>
<proteinExistence type="predicted"/>
<organism evidence="2 3">
    <name type="scientific">Aphis gossypii</name>
    <name type="common">Cotton aphid</name>
    <dbReference type="NCBI Taxonomy" id="80765"/>
    <lineage>
        <taxon>Eukaryota</taxon>
        <taxon>Metazoa</taxon>
        <taxon>Ecdysozoa</taxon>
        <taxon>Arthropoda</taxon>
        <taxon>Hexapoda</taxon>
        <taxon>Insecta</taxon>
        <taxon>Pterygota</taxon>
        <taxon>Neoptera</taxon>
        <taxon>Paraneoptera</taxon>
        <taxon>Hemiptera</taxon>
        <taxon>Sternorrhyncha</taxon>
        <taxon>Aphidomorpha</taxon>
        <taxon>Aphidoidea</taxon>
        <taxon>Aphididae</taxon>
        <taxon>Aphidini</taxon>
        <taxon>Aphis</taxon>
        <taxon>Aphis</taxon>
    </lineage>
</organism>
<sequence length="161" mass="18839">MWQNMHEHKEDIKNNLYEEKERRKRKRDENKQLKSNTEATKTQKASFNRRKIVKNLFSKLIPTKKPICQTVTSETYQHKSPEIIDIFEQTVDEGINSEIIGKCVTCNDDINEQYVGYECSFCNDKYHKQCISPSSYCDNISLDISVLFICIACESSINIDK</sequence>
<evidence type="ECO:0000313" key="2">
    <source>
        <dbReference type="EMBL" id="CAH1738062.1"/>
    </source>
</evidence>
<keyword evidence="3" id="KW-1185">Reference proteome</keyword>
<dbReference type="EMBL" id="OU899037">
    <property type="protein sequence ID" value="CAH1738062.1"/>
    <property type="molecule type" value="Genomic_DNA"/>
</dbReference>
<evidence type="ECO:0008006" key="4">
    <source>
        <dbReference type="Google" id="ProtNLM"/>
    </source>
</evidence>
<feature type="compositionally biased region" description="Basic and acidic residues" evidence="1">
    <location>
        <begin position="1"/>
        <end position="32"/>
    </location>
</feature>
<name>A0A9P0JFY9_APHGO</name>
<feature type="compositionally biased region" description="Polar residues" evidence="1">
    <location>
        <begin position="33"/>
        <end position="44"/>
    </location>
</feature>
<dbReference type="AlphaFoldDB" id="A0A9P0JFY9"/>
<reference evidence="2" key="2">
    <citation type="submission" date="2022-10" db="EMBL/GenBank/DDBJ databases">
        <authorList>
            <consortium name="ENA_rothamsted_submissions"/>
            <consortium name="culmorum"/>
            <person name="King R."/>
        </authorList>
    </citation>
    <scope>NUCLEOTIDE SEQUENCE</scope>
</reference>
<gene>
    <name evidence="2" type="ORF">APHIGO_LOCUS11477</name>
</gene>
<evidence type="ECO:0000313" key="3">
    <source>
        <dbReference type="Proteomes" id="UP001154329"/>
    </source>
</evidence>
<protein>
    <recommendedName>
        <fullName evidence="4">PHD-type domain-containing protein</fullName>
    </recommendedName>
</protein>
<reference evidence="2" key="1">
    <citation type="submission" date="2022-02" db="EMBL/GenBank/DDBJ databases">
        <authorList>
            <person name="King R."/>
        </authorList>
    </citation>
    <scope>NUCLEOTIDE SEQUENCE</scope>
</reference>